<dbReference type="PANTHER" id="PTHR36156:SF2">
    <property type="entry name" value="CUPIN TYPE-2 DOMAIN-CONTAINING PROTEIN"/>
    <property type="match status" value="1"/>
</dbReference>
<dbReference type="InterPro" id="IPR047142">
    <property type="entry name" value="OryJ/VirC-like"/>
</dbReference>
<evidence type="ECO:0008006" key="4">
    <source>
        <dbReference type="Google" id="ProtNLM"/>
    </source>
</evidence>
<dbReference type="SUPFAM" id="SSF51182">
    <property type="entry name" value="RmlC-like cupins"/>
    <property type="match status" value="1"/>
</dbReference>
<keyword evidence="3" id="KW-1185">Reference proteome</keyword>
<dbReference type="InterPro" id="IPR014710">
    <property type="entry name" value="RmlC-like_jellyroll"/>
</dbReference>
<dbReference type="OrthoDB" id="10623977at2759"/>
<dbReference type="AlphaFoldDB" id="A0A6A6QNB9"/>
<sequence length="201" mass="22176">MSTRESSLSTLSRPKPTTELSTAAPTALPQMRRYVTAQDPLSGRVRFSSFPETNPTSTFATPITEPSDSALIAFSHIFISINGKPVSTNNPGNVGIRSGYVEEASALVKAGCTVLSHIDIPPRSGWKVKRKVCLDYGVVLEGEVRLLLYSSREERVLKKGDVVVQQQAAQHWWVNESRTEWVRLLFLLRPGPPLKDTVGED</sequence>
<evidence type="ECO:0000313" key="3">
    <source>
        <dbReference type="Proteomes" id="UP000799750"/>
    </source>
</evidence>
<dbReference type="InterPro" id="IPR011051">
    <property type="entry name" value="RmlC_Cupin_sf"/>
</dbReference>
<accession>A0A6A6QNB9</accession>
<evidence type="ECO:0000256" key="1">
    <source>
        <dbReference type="SAM" id="MobiDB-lite"/>
    </source>
</evidence>
<name>A0A6A6QNB9_9PEZI</name>
<feature type="region of interest" description="Disordered" evidence="1">
    <location>
        <begin position="1"/>
        <end position="24"/>
    </location>
</feature>
<dbReference type="PANTHER" id="PTHR36156">
    <property type="entry name" value="SLR2101 PROTEIN"/>
    <property type="match status" value="1"/>
</dbReference>
<proteinExistence type="predicted"/>
<dbReference type="Proteomes" id="UP000799750">
    <property type="component" value="Unassembled WGS sequence"/>
</dbReference>
<feature type="compositionally biased region" description="Low complexity" evidence="1">
    <location>
        <begin position="1"/>
        <end position="13"/>
    </location>
</feature>
<dbReference type="Gene3D" id="2.60.120.10">
    <property type="entry name" value="Jelly Rolls"/>
    <property type="match status" value="1"/>
</dbReference>
<gene>
    <name evidence="2" type="ORF">BU16DRAFT_563415</name>
</gene>
<organism evidence="2 3">
    <name type="scientific">Lophium mytilinum</name>
    <dbReference type="NCBI Taxonomy" id="390894"/>
    <lineage>
        <taxon>Eukaryota</taxon>
        <taxon>Fungi</taxon>
        <taxon>Dikarya</taxon>
        <taxon>Ascomycota</taxon>
        <taxon>Pezizomycotina</taxon>
        <taxon>Dothideomycetes</taxon>
        <taxon>Pleosporomycetidae</taxon>
        <taxon>Mytilinidiales</taxon>
        <taxon>Mytilinidiaceae</taxon>
        <taxon>Lophium</taxon>
    </lineage>
</organism>
<evidence type="ECO:0000313" key="2">
    <source>
        <dbReference type="EMBL" id="KAF2493243.1"/>
    </source>
</evidence>
<reference evidence="2" key="1">
    <citation type="journal article" date="2020" name="Stud. Mycol.">
        <title>101 Dothideomycetes genomes: a test case for predicting lifestyles and emergence of pathogens.</title>
        <authorList>
            <person name="Haridas S."/>
            <person name="Albert R."/>
            <person name="Binder M."/>
            <person name="Bloem J."/>
            <person name="Labutti K."/>
            <person name="Salamov A."/>
            <person name="Andreopoulos B."/>
            <person name="Baker S."/>
            <person name="Barry K."/>
            <person name="Bills G."/>
            <person name="Bluhm B."/>
            <person name="Cannon C."/>
            <person name="Castanera R."/>
            <person name="Culley D."/>
            <person name="Daum C."/>
            <person name="Ezra D."/>
            <person name="Gonzalez J."/>
            <person name="Henrissat B."/>
            <person name="Kuo A."/>
            <person name="Liang C."/>
            <person name="Lipzen A."/>
            <person name="Lutzoni F."/>
            <person name="Magnuson J."/>
            <person name="Mondo S."/>
            <person name="Nolan M."/>
            <person name="Ohm R."/>
            <person name="Pangilinan J."/>
            <person name="Park H.-J."/>
            <person name="Ramirez L."/>
            <person name="Alfaro M."/>
            <person name="Sun H."/>
            <person name="Tritt A."/>
            <person name="Yoshinaga Y."/>
            <person name="Zwiers L.-H."/>
            <person name="Turgeon B."/>
            <person name="Goodwin S."/>
            <person name="Spatafora J."/>
            <person name="Crous P."/>
            <person name="Grigoriev I."/>
        </authorList>
    </citation>
    <scope>NUCLEOTIDE SEQUENCE</scope>
    <source>
        <strain evidence="2">CBS 269.34</strain>
    </source>
</reference>
<protein>
    <recommendedName>
        <fullName evidence="4">Cupin 2 conserved barrel domain-containing protein</fullName>
    </recommendedName>
</protein>
<dbReference type="EMBL" id="MU004192">
    <property type="protein sequence ID" value="KAF2493243.1"/>
    <property type="molecule type" value="Genomic_DNA"/>
</dbReference>